<feature type="transmembrane region" description="Helical" evidence="5">
    <location>
        <begin position="227"/>
        <end position="247"/>
    </location>
</feature>
<dbReference type="GO" id="GO:0005506">
    <property type="term" value="F:iron ion binding"/>
    <property type="evidence" value="ECO:0007669"/>
    <property type="project" value="InterPro"/>
</dbReference>
<dbReference type="PANTHER" id="PTHR11863">
    <property type="entry name" value="STEROL DESATURASE"/>
    <property type="match status" value="1"/>
</dbReference>
<sequence length="337" mass="39318">MKSSETNIEQVPAGQSKAWNFHPKLPIDMSPIFDLPPKPKASLKWLLGTWLKFSPPVNHLIFALITVYFFMPSPEGMQHFSADWMLKITAILFGSIILLGTALHLYLYVLAGQKMRLKFDVRPMERSSRFTFGHQVWDNVFWSLASGAVSLTLWTILYFYLASNGWTPALDTFGSSPVWFILFFFVLRFWQSFHFYWIHRLVHIPWLFKTVHHLHHRNVNVGPWSGLAMHPVESFFYFSSILIHFVLPTHPLHVFFHMFSLSLGALISHAGFDKLLIRDKETLNAGSFHHQLHHRYFECNYGSEEIPLDRWFGSFHDGTEDATLRIRARKKLLFAPK</sequence>
<dbReference type="InterPro" id="IPR006694">
    <property type="entry name" value="Fatty_acid_hydroxylase"/>
</dbReference>
<feature type="transmembrane region" description="Helical" evidence="5">
    <location>
        <begin position="90"/>
        <end position="109"/>
    </location>
</feature>
<feature type="transmembrane region" description="Helical" evidence="5">
    <location>
        <begin position="173"/>
        <end position="190"/>
    </location>
</feature>
<evidence type="ECO:0000256" key="2">
    <source>
        <dbReference type="ARBA" id="ARBA00022692"/>
    </source>
</evidence>
<protein>
    <submittedName>
        <fullName evidence="7">Sterol desaturase/sphingolipid hydroxylase, fatty acid hydroxylase superfamily</fullName>
    </submittedName>
</protein>
<dbReference type="Pfam" id="PF04116">
    <property type="entry name" value="FA_hydroxylase"/>
    <property type="match status" value="1"/>
</dbReference>
<dbReference type="InterPro" id="IPR050307">
    <property type="entry name" value="Sterol_Desaturase_Related"/>
</dbReference>
<name>A0A1G5QZJ7_9RHOB</name>
<proteinExistence type="predicted"/>
<organism evidence="7 8">
    <name type="scientific">Epibacterium ulvae</name>
    <dbReference type="NCBI Taxonomy" id="1156985"/>
    <lineage>
        <taxon>Bacteria</taxon>
        <taxon>Pseudomonadati</taxon>
        <taxon>Pseudomonadota</taxon>
        <taxon>Alphaproteobacteria</taxon>
        <taxon>Rhodobacterales</taxon>
        <taxon>Roseobacteraceae</taxon>
        <taxon>Epibacterium</taxon>
    </lineage>
</organism>
<keyword evidence="2 5" id="KW-0812">Transmembrane</keyword>
<gene>
    <name evidence="7" type="ORF">SAMN04488118_10726</name>
</gene>
<evidence type="ECO:0000259" key="6">
    <source>
        <dbReference type="Pfam" id="PF04116"/>
    </source>
</evidence>
<evidence type="ECO:0000313" key="8">
    <source>
        <dbReference type="Proteomes" id="UP000198767"/>
    </source>
</evidence>
<evidence type="ECO:0000256" key="5">
    <source>
        <dbReference type="SAM" id="Phobius"/>
    </source>
</evidence>
<dbReference type="EMBL" id="FMWG01000007">
    <property type="protein sequence ID" value="SCZ67294.1"/>
    <property type="molecule type" value="Genomic_DNA"/>
</dbReference>
<evidence type="ECO:0000256" key="1">
    <source>
        <dbReference type="ARBA" id="ARBA00004370"/>
    </source>
</evidence>
<keyword evidence="3 5" id="KW-1133">Transmembrane helix</keyword>
<feature type="transmembrane region" description="Helical" evidence="5">
    <location>
        <begin position="139"/>
        <end position="161"/>
    </location>
</feature>
<evidence type="ECO:0000256" key="4">
    <source>
        <dbReference type="ARBA" id="ARBA00023136"/>
    </source>
</evidence>
<feature type="transmembrane region" description="Helical" evidence="5">
    <location>
        <begin position="50"/>
        <end position="70"/>
    </location>
</feature>
<dbReference type="GO" id="GO:0016020">
    <property type="term" value="C:membrane"/>
    <property type="evidence" value="ECO:0007669"/>
    <property type="project" value="UniProtKB-SubCell"/>
</dbReference>
<comment type="subcellular location">
    <subcellularLocation>
        <location evidence="1">Membrane</location>
    </subcellularLocation>
</comment>
<dbReference type="GO" id="GO:0008610">
    <property type="term" value="P:lipid biosynthetic process"/>
    <property type="evidence" value="ECO:0007669"/>
    <property type="project" value="InterPro"/>
</dbReference>
<feature type="domain" description="Fatty acid hydroxylase" evidence="6">
    <location>
        <begin position="185"/>
        <end position="314"/>
    </location>
</feature>
<dbReference type="AlphaFoldDB" id="A0A1G5QZJ7"/>
<keyword evidence="4 5" id="KW-0472">Membrane</keyword>
<accession>A0A1G5QZJ7</accession>
<dbReference type="OrthoDB" id="9770329at2"/>
<evidence type="ECO:0000256" key="3">
    <source>
        <dbReference type="ARBA" id="ARBA00022989"/>
    </source>
</evidence>
<evidence type="ECO:0000313" key="7">
    <source>
        <dbReference type="EMBL" id="SCZ67294.1"/>
    </source>
</evidence>
<dbReference type="Proteomes" id="UP000198767">
    <property type="component" value="Unassembled WGS sequence"/>
</dbReference>
<dbReference type="STRING" id="1156985.SAMN04488118_10726"/>
<dbReference type="GO" id="GO:0016491">
    <property type="term" value="F:oxidoreductase activity"/>
    <property type="evidence" value="ECO:0007669"/>
    <property type="project" value="InterPro"/>
</dbReference>
<keyword evidence="8" id="KW-1185">Reference proteome</keyword>
<reference evidence="7 8" key="1">
    <citation type="submission" date="2016-10" db="EMBL/GenBank/DDBJ databases">
        <authorList>
            <person name="de Groot N.N."/>
        </authorList>
    </citation>
    <scope>NUCLEOTIDE SEQUENCE [LARGE SCALE GENOMIC DNA]</scope>
    <source>
        <strain evidence="7 8">U95</strain>
    </source>
</reference>
<dbReference type="RefSeq" id="WP_090219257.1">
    <property type="nucleotide sequence ID" value="NZ_FMWG01000007.1"/>
</dbReference>